<dbReference type="InterPro" id="IPR036680">
    <property type="entry name" value="SPOR-like_sf"/>
</dbReference>
<dbReference type="InterPro" id="IPR007730">
    <property type="entry name" value="SPOR-like_dom"/>
</dbReference>
<feature type="domain" description="SPOR" evidence="1">
    <location>
        <begin position="59"/>
        <end position="135"/>
    </location>
</feature>
<evidence type="ECO:0000313" key="2">
    <source>
        <dbReference type="EMBL" id="SUZ63639.1"/>
    </source>
</evidence>
<proteinExistence type="predicted"/>
<protein>
    <recommendedName>
        <fullName evidence="1">SPOR domain-containing protein</fullName>
    </recommendedName>
</protein>
<dbReference type="GO" id="GO:0042834">
    <property type="term" value="F:peptidoglycan binding"/>
    <property type="evidence" value="ECO:0007669"/>
    <property type="project" value="InterPro"/>
</dbReference>
<gene>
    <name evidence="2" type="ORF">METZ01_LOCUS16493</name>
</gene>
<accession>A0A381PBR1</accession>
<organism evidence="2">
    <name type="scientific">marine metagenome</name>
    <dbReference type="NCBI Taxonomy" id="408172"/>
    <lineage>
        <taxon>unclassified sequences</taxon>
        <taxon>metagenomes</taxon>
        <taxon>ecological metagenomes</taxon>
    </lineage>
</organism>
<sequence>MKRIITLLAVISLLSAQKKKIRFDESFDPATLKEPKIKLPVMLKPDEPLPPQFSPAETDTVVDGFRVQVISTQDLNEANRLMMELSSLFGNEVYIIFDSPNYKVRVGNFRSRGNAEKARQRIVDLGHRAAWIIRTKVRKNQPPGRR</sequence>
<dbReference type="Gene3D" id="3.30.70.1070">
    <property type="entry name" value="Sporulation related repeat"/>
    <property type="match status" value="1"/>
</dbReference>
<dbReference type="EMBL" id="UINC01000921">
    <property type="protein sequence ID" value="SUZ63639.1"/>
    <property type="molecule type" value="Genomic_DNA"/>
</dbReference>
<dbReference type="PROSITE" id="PS51724">
    <property type="entry name" value="SPOR"/>
    <property type="match status" value="1"/>
</dbReference>
<dbReference type="SUPFAM" id="SSF110997">
    <property type="entry name" value="Sporulation related repeat"/>
    <property type="match status" value="1"/>
</dbReference>
<dbReference type="AlphaFoldDB" id="A0A381PBR1"/>
<reference evidence="2" key="1">
    <citation type="submission" date="2018-05" db="EMBL/GenBank/DDBJ databases">
        <authorList>
            <person name="Lanie J.A."/>
            <person name="Ng W.-L."/>
            <person name="Kazmierczak K.M."/>
            <person name="Andrzejewski T.M."/>
            <person name="Davidsen T.M."/>
            <person name="Wayne K.J."/>
            <person name="Tettelin H."/>
            <person name="Glass J.I."/>
            <person name="Rusch D."/>
            <person name="Podicherti R."/>
            <person name="Tsui H.-C.T."/>
            <person name="Winkler M.E."/>
        </authorList>
    </citation>
    <scope>NUCLEOTIDE SEQUENCE</scope>
</reference>
<name>A0A381PBR1_9ZZZZ</name>
<dbReference type="Pfam" id="PF05036">
    <property type="entry name" value="SPOR"/>
    <property type="match status" value="1"/>
</dbReference>
<evidence type="ECO:0000259" key="1">
    <source>
        <dbReference type="PROSITE" id="PS51724"/>
    </source>
</evidence>